<evidence type="ECO:0000313" key="3">
    <source>
        <dbReference type="Proteomes" id="UP000662986"/>
    </source>
</evidence>
<organism evidence="2 3">
    <name type="scientific">Rhodococcus pseudokoreensis</name>
    <dbReference type="NCBI Taxonomy" id="2811421"/>
    <lineage>
        <taxon>Bacteria</taxon>
        <taxon>Bacillati</taxon>
        <taxon>Actinomycetota</taxon>
        <taxon>Actinomycetes</taxon>
        <taxon>Mycobacteriales</taxon>
        <taxon>Nocardiaceae</taxon>
        <taxon>Rhodococcus</taxon>
    </lineage>
</organism>
<feature type="transmembrane region" description="Helical" evidence="1">
    <location>
        <begin position="78"/>
        <end position="102"/>
    </location>
</feature>
<evidence type="ECO:0000256" key="1">
    <source>
        <dbReference type="SAM" id="Phobius"/>
    </source>
</evidence>
<sequence>MIGRPPTWGTPFPGEVLPTVEREIGALRSELAVHDGDSSPVVGMFRRYLELLERDGFLLRDRDRFEIRRLLRRAQGQVTSTAVFLAGVVATILGAGGACILMDYTAAALGPASFLAGVLVGAVIAGTVMRVGTRELESWTAHLADTAMASLNERLP</sequence>
<geneLocation type="plasmid" evidence="2 3">
    <name>unnamed1</name>
</geneLocation>
<keyword evidence="2" id="KW-0614">Plasmid</keyword>
<accession>A0A974ZRZ0</accession>
<gene>
    <name evidence="2" type="ORF">JWS13_05140</name>
</gene>
<reference evidence="2 3" key="2">
    <citation type="journal article" date="2022" name="Arch. Microbiol.">
        <title>Rhodococcus pseudokoreensis sp. nov. isolated from the rhizosphere of young M26 apple rootstocks.</title>
        <authorList>
            <person name="Kampfer P."/>
            <person name="Glaeser S.P."/>
            <person name="Blom J."/>
            <person name="Wolf J."/>
            <person name="Benning S."/>
            <person name="Schloter M."/>
            <person name="Neumann-Schaal M."/>
        </authorList>
    </citation>
    <scope>NUCLEOTIDE SEQUENCE [LARGE SCALE GENOMIC DNA]</scope>
    <source>
        <strain evidence="2 3">R79</strain>
    </source>
</reference>
<keyword evidence="1" id="KW-1133">Transmembrane helix</keyword>
<keyword evidence="3" id="KW-1185">Reference proteome</keyword>
<proteinExistence type="predicted"/>
<keyword evidence="1" id="KW-0472">Membrane</keyword>
<protein>
    <recommendedName>
        <fullName evidence="4">SMODS and SLOG-associating 2TM effector domain-containing protein</fullName>
    </recommendedName>
</protein>
<dbReference type="Proteomes" id="UP000662986">
    <property type="component" value="Plasmid unnamed1"/>
</dbReference>
<name>A0A974ZRZ0_9NOCA</name>
<dbReference type="EMBL" id="CP070618">
    <property type="protein sequence ID" value="QSE88044.1"/>
    <property type="molecule type" value="Genomic_DNA"/>
</dbReference>
<feature type="transmembrane region" description="Helical" evidence="1">
    <location>
        <begin position="108"/>
        <end position="129"/>
    </location>
</feature>
<evidence type="ECO:0008006" key="4">
    <source>
        <dbReference type="Google" id="ProtNLM"/>
    </source>
</evidence>
<evidence type="ECO:0000313" key="2">
    <source>
        <dbReference type="EMBL" id="QSE88044.1"/>
    </source>
</evidence>
<reference evidence="2 3" key="1">
    <citation type="journal article" date="2021" name="Microbiol. Resour. Announc.">
        <title>Complete Genome Sequences of Two Rhodococcus sp. Strains with Large and Linear Chromosomes, Isolated from Apple Rhizosphere.</title>
        <authorList>
            <person name="Benning S."/>
            <person name="Brugnone N."/>
            <person name="Siani R."/>
            <person name="Kublik S."/>
            <person name="Schloter M."/>
            <person name="Rad V."/>
        </authorList>
    </citation>
    <scope>NUCLEOTIDE SEQUENCE [LARGE SCALE GENOMIC DNA]</scope>
    <source>
        <strain evidence="2 3">R79</strain>
    </source>
</reference>
<keyword evidence="1" id="KW-0812">Transmembrane</keyword>